<evidence type="ECO:0000256" key="1">
    <source>
        <dbReference type="ARBA" id="ARBA00022448"/>
    </source>
</evidence>
<dbReference type="InterPro" id="IPR010209">
    <property type="entry name" value="Ion_transpt_RnfG/RsxG"/>
</dbReference>
<keyword evidence="5" id="KW-0249">Electron transport</keyword>
<dbReference type="GO" id="GO:0005886">
    <property type="term" value="C:plasma membrane"/>
    <property type="evidence" value="ECO:0007669"/>
    <property type="project" value="InterPro"/>
</dbReference>
<reference evidence="7" key="1">
    <citation type="submission" date="2018-06" db="EMBL/GenBank/DDBJ databases">
        <authorList>
            <person name="Zhirakovskaya E."/>
        </authorList>
    </citation>
    <scope>NUCLEOTIDE SEQUENCE</scope>
</reference>
<keyword evidence="3" id="KW-0285">Flavoprotein</keyword>
<evidence type="ECO:0000313" key="7">
    <source>
        <dbReference type="EMBL" id="VAW50737.1"/>
    </source>
</evidence>
<dbReference type="SMART" id="SM00900">
    <property type="entry name" value="FMN_bind"/>
    <property type="match status" value="1"/>
</dbReference>
<evidence type="ECO:0000256" key="3">
    <source>
        <dbReference type="ARBA" id="ARBA00022630"/>
    </source>
</evidence>
<dbReference type="GO" id="GO:0022900">
    <property type="term" value="P:electron transport chain"/>
    <property type="evidence" value="ECO:0007669"/>
    <property type="project" value="InterPro"/>
</dbReference>
<accession>A0A3B0WJE9</accession>
<evidence type="ECO:0000256" key="2">
    <source>
        <dbReference type="ARBA" id="ARBA00022553"/>
    </source>
</evidence>
<dbReference type="EMBL" id="UOFE01000006">
    <property type="protein sequence ID" value="VAW50737.1"/>
    <property type="molecule type" value="Genomic_DNA"/>
</dbReference>
<dbReference type="InterPro" id="IPR007329">
    <property type="entry name" value="FMN-bd"/>
</dbReference>
<dbReference type="PANTHER" id="PTHR36118:SF1">
    <property type="entry name" value="ION-TRANSLOCATING OXIDOREDUCTASE COMPLEX SUBUNIT G"/>
    <property type="match status" value="1"/>
</dbReference>
<dbReference type="GO" id="GO:0010181">
    <property type="term" value="F:FMN binding"/>
    <property type="evidence" value="ECO:0007669"/>
    <property type="project" value="InterPro"/>
</dbReference>
<evidence type="ECO:0000256" key="4">
    <source>
        <dbReference type="ARBA" id="ARBA00022643"/>
    </source>
</evidence>
<dbReference type="NCBIfam" id="TIGR01947">
    <property type="entry name" value="rnfG"/>
    <property type="match status" value="1"/>
</dbReference>
<dbReference type="AlphaFoldDB" id="A0A3B0WJE9"/>
<dbReference type="PIRSF" id="PIRSF006091">
    <property type="entry name" value="E_trnsport_RnfG"/>
    <property type="match status" value="1"/>
</dbReference>
<keyword evidence="2" id="KW-0597">Phosphoprotein</keyword>
<keyword evidence="4" id="KW-0288">FMN</keyword>
<evidence type="ECO:0000259" key="6">
    <source>
        <dbReference type="SMART" id="SM00900"/>
    </source>
</evidence>
<evidence type="ECO:0000256" key="5">
    <source>
        <dbReference type="ARBA" id="ARBA00022982"/>
    </source>
</evidence>
<dbReference type="PANTHER" id="PTHR36118">
    <property type="entry name" value="ION-TRANSLOCATING OXIDOREDUCTASE COMPLEX SUBUNIT G"/>
    <property type="match status" value="1"/>
</dbReference>
<sequence>MKLFVSNKKSIFITASLLMLFAASGAALVGLTFTQTIDDIKYNEKLTLLKKLNTIIPANRYDNDLLLDTLNIQPSSLLNTKAETLVYRARNKGQNVAVVFSSIAPSGYNGPIQLLIGIYANGQIAGVRVVKHRETPGLGDAVSITYSDWILGFNNKSISNPESKKWKVKRDGGVFDQFTGATITPRAVVNAVHDALLYFEKNQVTLFSQKLNNTKVDGIKSDGLESDDLKSDSIKQP</sequence>
<protein>
    <submittedName>
        <fullName evidence="7">Electron transport complex protein RnfG</fullName>
    </submittedName>
</protein>
<proteinExistence type="inferred from homology"/>
<dbReference type="GO" id="GO:0009055">
    <property type="term" value="F:electron transfer activity"/>
    <property type="evidence" value="ECO:0007669"/>
    <property type="project" value="InterPro"/>
</dbReference>
<keyword evidence="1" id="KW-0813">Transport</keyword>
<name>A0A3B0WJE9_9ZZZZ</name>
<dbReference type="NCBIfam" id="NF002519">
    <property type="entry name" value="PRK01908.1"/>
    <property type="match status" value="1"/>
</dbReference>
<feature type="domain" description="FMN-binding" evidence="6">
    <location>
        <begin position="107"/>
        <end position="199"/>
    </location>
</feature>
<organism evidence="7">
    <name type="scientific">hydrothermal vent metagenome</name>
    <dbReference type="NCBI Taxonomy" id="652676"/>
    <lineage>
        <taxon>unclassified sequences</taxon>
        <taxon>metagenomes</taxon>
        <taxon>ecological metagenomes</taxon>
    </lineage>
</organism>
<gene>
    <name evidence="7" type="ORF">MNBD_GAMMA05-2665</name>
</gene>
<dbReference type="HAMAP" id="MF_00479">
    <property type="entry name" value="RsxG_RnfG"/>
    <property type="match status" value="1"/>
</dbReference>
<dbReference type="Pfam" id="PF04205">
    <property type="entry name" value="FMN_bind"/>
    <property type="match status" value="1"/>
</dbReference>